<comment type="caution">
    <text evidence="3">The sequence shown here is derived from an EMBL/GenBank/DDBJ whole genome shotgun (WGS) entry which is preliminary data.</text>
</comment>
<dbReference type="Proteomes" id="UP001597400">
    <property type="component" value="Unassembled WGS sequence"/>
</dbReference>
<gene>
    <name evidence="3" type="primary">pcaD</name>
    <name evidence="3" type="ORF">ACFSGX_13575</name>
</gene>
<evidence type="ECO:0000259" key="2">
    <source>
        <dbReference type="Pfam" id="PF02627"/>
    </source>
</evidence>
<protein>
    <submittedName>
        <fullName evidence="3">3-oxoadipate enol-lactonase</fullName>
        <ecNumber evidence="3">3.1.1.24</ecNumber>
    </submittedName>
</protein>
<dbReference type="Gene3D" id="3.40.50.1820">
    <property type="entry name" value="alpha/beta hydrolase"/>
    <property type="match status" value="1"/>
</dbReference>
<keyword evidence="3" id="KW-0378">Hydrolase</keyword>
<dbReference type="InterPro" id="IPR003779">
    <property type="entry name" value="CMD-like"/>
</dbReference>
<proteinExistence type="predicted"/>
<dbReference type="EMBL" id="JBHUGS010000003">
    <property type="protein sequence ID" value="MFD1951798.1"/>
    <property type="molecule type" value="Genomic_DNA"/>
</dbReference>
<reference evidence="4" key="1">
    <citation type="journal article" date="2019" name="Int. J. Syst. Evol. Microbiol.">
        <title>The Global Catalogue of Microorganisms (GCM) 10K type strain sequencing project: providing services to taxonomists for standard genome sequencing and annotation.</title>
        <authorList>
            <consortium name="The Broad Institute Genomics Platform"/>
            <consortium name="The Broad Institute Genome Sequencing Center for Infectious Disease"/>
            <person name="Wu L."/>
            <person name="Ma J."/>
        </authorList>
    </citation>
    <scope>NUCLEOTIDE SEQUENCE [LARGE SCALE GENOMIC DNA]</scope>
    <source>
        <strain evidence="4">CGMCC 1.12702</strain>
    </source>
</reference>
<dbReference type="SUPFAM" id="SSF69118">
    <property type="entry name" value="AhpD-like"/>
    <property type="match status" value="1"/>
</dbReference>
<dbReference type="InterPro" id="IPR029032">
    <property type="entry name" value="AhpD-like"/>
</dbReference>
<dbReference type="Pfam" id="PF00561">
    <property type="entry name" value="Abhydrolase_1"/>
    <property type="match status" value="1"/>
</dbReference>
<evidence type="ECO:0000313" key="3">
    <source>
        <dbReference type="EMBL" id="MFD1951798.1"/>
    </source>
</evidence>
<dbReference type="EC" id="3.1.1.24" evidence="3"/>
<dbReference type="PANTHER" id="PTHR33570:SF2">
    <property type="entry name" value="CARBOXYMUCONOLACTONE DECARBOXYLASE-LIKE DOMAIN-CONTAINING PROTEIN"/>
    <property type="match status" value="1"/>
</dbReference>
<dbReference type="Gene3D" id="1.20.1290.10">
    <property type="entry name" value="AhpD-like"/>
    <property type="match status" value="1"/>
</dbReference>
<keyword evidence="4" id="KW-1185">Reference proteome</keyword>
<feature type="domain" description="Carboxymuconolactone decarboxylase-like" evidence="2">
    <location>
        <begin position="300"/>
        <end position="381"/>
    </location>
</feature>
<organism evidence="3 4">
    <name type="scientific">Sphingomonas arantia</name>
    <dbReference type="NCBI Taxonomy" id="1460676"/>
    <lineage>
        <taxon>Bacteria</taxon>
        <taxon>Pseudomonadati</taxon>
        <taxon>Pseudomonadota</taxon>
        <taxon>Alphaproteobacteria</taxon>
        <taxon>Sphingomonadales</taxon>
        <taxon>Sphingomonadaceae</taxon>
        <taxon>Sphingomonas</taxon>
    </lineage>
</organism>
<sequence>MPFAVRGAVRIYWKLDGDDGAPPLVLLNSIGTDMALWDACLPALTRRFRVLRIDTRGHGASDAPEGDYTLPMLAADMIAAMDAAGIERAAVAGVSLGGMIAMQAALDHPARVHALALICTSATMDAGAWAQRIATVRQGGTAAIADLAMGRFLSPQFAAAHPAVAASLHRAIVAMADAGYAGAGAAIRDMDVIGRLPGLALPVLVVGGDRDISTPFEGHGARIAAAIPGAEVAQLDCAHLAPIEVPAALAGVIVAFLAKDHAVAGAAETLFEAGLRNRRRVLGDAWVDTSLAGRTPFNAEFQAMITRIAWNEIWGRPGLDDATRRLLVVAITASLGRWEEFGLHVRAGLSRGGFTRDMLKEVLMQTAIYAGVPAANTGFAEAGRIIAELDAAEDAAAL</sequence>
<evidence type="ECO:0000313" key="4">
    <source>
        <dbReference type="Proteomes" id="UP001597400"/>
    </source>
</evidence>
<accession>A0ABW4U0F5</accession>
<dbReference type="NCBIfam" id="TIGR02427">
    <property type="entry name" value="protocat_pcaD"/>
    <property type="match status" value="1"/>
</dbReference>
<dbReference type="GO" id="GO:0047570">
    <property type="term" value="F:3-oxoadipate enol-lactonase activity"/>
    <property type="evidence" value="ECO:0007669"/>
    <property type="project" value="UniProtKB-EC"/>
</dbReference>
<evidence type="ECO:0000259" key="1">
    <source>
        <dbReference type="Pfam" id="PF00561"/>
    </source>
</evidence>
<dbReference type="PANTHER" id="PTHR33570">
    <property type="entry name" value="4-CARBOXYMUCONOLACTONE DECARBOXYLASE FAMILY PROTEIN"/>
    <property type="match status" value="1"/>
</dbReference>
<dbReference type="InterPro" id="IPR029058">
    <property type="entry name" value="AB_hydrolase_fold"/>
</dbReference>
<dbReference type="Pfam" id="PF02627">
    <property type="entry name" value="CMD"/>
    <property type="match status" value="1"/>
</dbReference>
<feature type="domain" description="AB hydrolase-1" evidence="1">
    <location>
        <begin position="22"/>
        <end position="244"/>
    </location>
</feature>
<name>A0ABW4U0F5_9SPHN</name>
<dbReference type="PRINTS" id="PR00111">
    <property type="entry name" value="ABHYDROLASE"/>
</dbReference>
<dbReference type="InterPro" id="IPR026968">
    <property type="entry name" value="PcaD/CatD"/>
</dbReference>
<dbReference type="InterPro" id="IPR000073">
    <property type="entry name" value="AB_hydrolase_1"/>
</dbReference>
<dbReference type="InterPro" id="IPR052512">
    <property type="entry name" value="4CMD/NDH-1_regulator"/>
</dbReference>
<dbReference type="SUPFAM" id="SSF53474">
    <property type="entry name" value="alpha/beta-Hydrolases"/>
    <property type="match status" value="1"/>
</dbReference>
<dbReference type="RefSeq" id="WP_380930669.1">
    <property type="nucleotide sequence ID" value="NZ_JBHUGS010000003.1"/>
</dbReference>